<evidence type="ECO:0000256" key="9">
    <source>
        <dbReference type="ARBA" id="ARBA00022619"/>
    </source>
</evidence>
<dbReference type="AlphaFoldDB" id="A0A975UBH7"/>
<dbReference type="PANTHER" id="PTHR21327:SF34">
    <property type="entry name" value="3,4-DIHYDROXY-2-BUTANONE 4-PHOSPHATE SYNTHASE"/>
    <property type="match status" value="1"/>
</dbReference>
<accession>A0A975UBH7</accession>
<feature type="site" description="Essential for catalytic activity" evidence="14">
    <location>
        <position position="164"/>
    </location>
</feature>
<dbReference type="GO" id="GO:0000287">
    <property type="term" value="F:magnesium ion binding"/>
    <property type="evidence" value="ECO:0007669"/>
    <property type="project" value="UniProtKB-UniRule"/>
</dbReference>
<evidence type="ECO:0000256" key="15">
    <source>
        <dbReference type="RuleBase" id="RU003843"/>
    </source>
</evidence>
<keyword evidence="13 14" id="KW-0456">Lyase</keyword>
<dbReference type="RefSeq" id="WP_218563020.1">
    <property type="nucleotide sequence ID" value="NZ_CP076643.1"/>
</dbReference>
<dbReference type="PIRSF" id="PIRSF001259">
    <property type="entry name" value="RibA"/>
    <property type="match status" value="1"/>
</dbReference>
<dbReference type="GO" id="GO:0005829">
    <property type="term" value="C:cytosol"/>
    <property type="evidence" value="ECO:0007669"/>
    <property type="project" value="TreeGrafter"/>
</dbReference>
<dbReference type="Proteomes" id="UP000694232">
    <property type="component" value="Chromosome 1"/>
</dbReference>
<feature type="binding site" evidence="14">
    <location>
        <position position="32"/>
    </location>
    <ligand>
        <name>D-ribulose 5-phosphate</name>
        <dbReference type="ChEBI" id="CHEBI:58121"/>
    </ligand>
</feature>
<evidence type="ECO:0000256" key="13">
    <source>
        <dbReference type="ARBA" id="ARBA00023239"/>
    </source>
</evidence>
<dbReference type="HAMAP" id="MF_00180">
    <property type="entry name" value="RibB"/>
    <property type="match status" value="1"/>
</dbReference>
<evidence type="ECO:0000256" key="3">
    <source>
        <dbReference type="ARBA" id="ARBA00002284"/>
    </source>
</evidence>
<evidence type="ECO:0000256" key="8">
    <source>
        <dbReference type="ARBA" id="ARBA00018836"/>
    </source>
</evidence>
<dbReference type="GO" id="GO:0003935">
    <property type="term" value="F:GTP cyclohydrolase II activity"/>
    <property type="evidence" value="ECO:0007669"/>
    <property type="project" value="TreeGrafter"/>
</dbReference>
<feature type="binding site" evidence="14">
    <location>
        <position position="28"/>
    </location>
    <ligand>
        <name>Mg(2+)</name>
        <dbReference type="ChEBI" id="CHEBI:18420"/>
        <label>1</label>
    </ligand>
</feature>
<evidence type="ECO:0000256" key="5">
    <source>
        <dbReference type="ARBA" id="ARBA00005520"/>
    </source>
</evidence>
<feature type="binding site" evidence="14">
    <location>
        <position position="28"/>
    </location>
    <ligand>
        <name>Mg(2+)</name>
        <dbReference type="ChEBI" id="CHEBI:18420"/>
        <label>2</label>
    </ligand>
</feature>
<dbReference type="GO" id="GO:0009231">
    <property type="term" value="P:riboflavin biosynthetic process"/>
    <property type="evidence" value="ECO:0007669"/>
    <property type="project" value="UniProtKB-UniRule"/>
</dbReference>
<keyword evidence="12 14" id="KW-0464">Manganese</keyword>
<comment type="function">
    <text evidence="3 14 15">Catalyzes the conversion of D-ribulose 5-phosphate to formate and 3,4-dihydroxy-2-butanone 4-phosphate.</text>
</comment>
<evidence type="ECO:0000256" key="7">
    <source>
        <dbReference type="ARBA" id="ARBA00012153"/>
    </source>
</evidence>
<dbReference type="GO" id="GO:0030145">
    <property type="term" value="F:manganese ion binding"/>
    <property type="evidence" value="ECO:0007669"/>
    <property type="project" value="UniProtKB-UniRule"/>
</dbReference>
<proteinExistence type="inferred from homology"/>
<sequence length="334" mass="36801">MQLSTTEAIINDIRSGKMVILMDDEKRENEGDLIVAAEKITPQMVNFMVKEARGLLCQTITAEIAERLELPLMTKTNGDKFTTNFTVSIEAAQGVTTGISAFDRAATITTAAAVKAQPQDIVSPGHIFPVVAQPGGVLHRPGHTEAGCDLARLAGLAPSCAIIEIMNPDGSMARRADLERFASQHDIKLGTIADLIRYRLEHEMLLELTEQLPLNTPFGQFDLYRFKYCPDDSDCYALLSGQARSHVFSDKRTDVFEKVPIESHTLQHELDWLSFCGGEVMQSLQRMSQSSQGGMVVISSSSSLSKFDIRDQVLRFLQQNAPAWQAISRSCHAA</sequence>
<keyword evidence="9 14" id="KW-0686">Riboflavin biosynthesis</keyword>
<comment type="pathway">
    <text evidence="4 14 15">Cofactor biosynthesis; riboflavin biosynthesis; 2-hydroxy-3-oxobutyl phosphate from D-ribulose 5-phosphate: step 1/1.</text>
</comment>
<keyword evidence="10 14" id="KW-0479">Metal-binding</keyword>
<evidence type="ECO:0000256" key="4">
    <source>
        <dbReference type="ARBA" id="ARBA00004904"/>
    </source>
</evidence>
<keyword evidence="11 14" id="KW-0460">Magnesium</keyword>
<evidence type="ECO:0000256" key="6">
    <source>
        <dbReference type="ARBA" id="ARBA00008976"/>
    </source>
</evidence>
<comment type="similarity">
    <text evidence="6">In the C-terminal section; belongs to the GTP cyclohydrolase II family.</text>
</comment>
<dbReference type="FunFam" id="3.90.870.10:FF:000001">
    <property type="entry name" value="Riboflavin biosynthesis protein RibBA"/>
    <property type="match status" value="1"/>
</dbReference>
<evidence type="ECO:0000313" key="17">
    <source>
        <dbReference type="Proteomes" id="UP000694232"/>
    </source>
</evidence>
<comment type="subunit">
    <text evidence="14 15">Homodimer.</text>
</comment>
<protein>
    <recommendedName>
        <fullName evidence="8 14">3,4-dihydroxy-2-butanone 4-phosphate synthase</fullName>
        <shortName evidence="14 15">DHBP synthase</shortName>
        <ecNumber evidence="7 14">4.1.99.12</ecNumber>
    </recommendedName>
</protein>
<evidence type="ECO:0000256" key="2">
    <source>
        <dbReference type="ARBA" id="ARBA00001936"/>
    </source>
</evidence>
<dbReference type="PANTHER" id="PTHR21327">
    <property type="entry name" value="GTP CYCLOHYDROLASE II-RELATED"/>
    <property type="match status" value="1"/>
</dbReference>
<dbReference type="EC" id="4.1.99.12" evidence="7 14"/>
<evidence type="ECO:0000256" key="11">
    <source>
        <dbReference type="ARBA" id="ARBA00022842"/>
    </source>
</evidence>
<evidence type="ECO:0000256" key="1">
    <source>
        <dbReference type="ARBA" id="ARBA00000141"/>
    </source>
</evidence>
<feature type="binding site" evidence="14">
    <location>
        <begin position="27"/>
        <end position="28"/>
    </location>
    <ligand>
        <name>D-ribulose 5-phosphate</name>
        <dbReference type="ChEBI" id="CHEBI:58121"/>
    </ligand>
</feature>
<comment type="cofactor">
    <cofactor evidence="14 15">
        <name>Mg(2+)</name>
        <dbReference type="ChEBI" id="CHEBI:18420"/>
    </cofactor>
    <cofactor evidence="14 15">
        <name>Mn(2+)</name>
        <dbReference type="ChEBI" id="CHEBI:29035"/>
    </cofactor>
    <text evidence="14 15">Binds 2 divalent metal cations per subunit. Magnesium or manganese.</text>
</comment>
<comment type="similarity">
    <text evidence="14 15">Belongs to the DHBP synthase family.</text>
</comment>
<dbReference type="EMBL" id="CP076643">
    <property type="protein sequence ID" value="QXO18577.1"/>
    <property type="molecule type" value="Genomic_DNA"/>
</dbReference>
<comment type="catalytic activity">
    <reaction evidence="1 14 15">
        <text>D-ribulose 5-phosphate = (2S)-2-hydroxy-3-oxobutyl phosphate + formate + H(+)</text>
        <dbReference type="Rhea" id="RHEA:18457"/>
        <dbReference type="ChEBI" id="CHEBI:15378"/>
        <dbReference type="ChEBI" id="CHEBI:15740"/>
        <dbReference type="ChEBI" id="CHEBI:58121"/>
        <dbReference type="ChEBI" id="CHEBI:58830"/>
        <dbReference type="EC" id="4.1.99.12"/>
    </reaction>
</comment>
<evidence type="ECO:0000313" key="16">
    <source>
        <dbReference type="EMBL" id="QXO18577.1"/>
    </source>
</evidence>
<feature type="site" description="Essential for catalytic activity" evidence="14">
    <location>
        <position position="126"/>
    </location>
</feature>
<name>A0A975UBH7_9VIBR</name>
<dbReference type="GO" id="GO:0008686">
    <property type="term" value="F:3,4-dihydroxy-2-butanone-4-phosphate synthase activity"/>
    <property type="evidence" value="ECO:0007669"/>
    <property type="project" value="UniProtKB-UniRule"/>
</dbReference>
<comment type="similarity">
    <text evidence="5">In the N-terminal section; belongs to the DHBP synthase family.</text>
</comment>
<comment type="cofactor">
    <cofactor evidence="2">
        <name>Mn(2+)</name>
        <dbReference type="ChEBI" id="CHEBI:29035"/>
    </cofactor>
</comment>
<dbReference type="KEGG" id="vos:KNV97_10025"/>
<dbReference type="InterPro" id="IPR000422">
    <property type="entry name" value="DHBP_synthase_RibB"/>
</dbReference>
<evidence type="ECO:0000256" key="14">
    <source>
        <dbReference type="HAMAP-Rule" id="MF_00180"/>
    </source>
</evidence>
<evidence type="ECO:0000256" key="10">
    <source>
        <dbReference type="ARBA" id="ARBA00022723"/>
    </source>
</evidence>
<dbReference type="Pfam" id="PF00926">
    <property type="entry name" value="DHBP_synthase"/>
    <property type="match status" value="1"/>
</dbReference>
<dbReference type="NCBIfam" id="TIGR00506">
    <property type="entry name" value="ribB"/>
    <property type="match status" value="1"/>
</dbReference>
<feature type="binding site" evidence="14">
    <location>
        <begin position="140"/>
        <end position="144"/>
    </location>
    <ligand>
        <name>D-ribulose 5-phosphate</name>
        <dbReference type="ChEBI" id="CHEBI:58121"/>
    </ligand>
</feature>
<reference evidence="16" key="1">
    <citation type="submission" date="2021-06" db="EMBL/GenBank/DDBJ databases">
        <title>Vibrio nov. sp., novel gut bacterium isolated from Yellow Sea oyster.</title>
        <authorList>
            <person name="Muhammad N."/>
            <person name="Nguyen T.H."/>
            <person name="Lee Y.-J."/>
            <person name="Ko J."/>
            <person name="Kim S.-G."/>
        </authorList>
    </citation>
    <scope>NUCLEOTIDE SEQUENCE</scope>
    <source>
        <strain evidence="16">OG9-811</strain>
    </source>
</reference>
<organism evidence="16 17">
    <name type="scientific">Vibrio ostreae</name>
    <dbReference type="NCBI Taxonomy" id="2841925"/>
    <lineage>
        <taxon>Bacteria</taxon>
        <taxon>Pseudomonadati</taxon>
        <taxon>Pseudomonadota</taxon>
        <taxon>Gammaproteobacteria</taxon>
        <taxon>Vibrionales</taxon>
        <taxon>Vibrionaceae</taxon>
        <taxon>Vibrio</taxon>
    </lineage>
</organism>
<feature type="binding site" evidence="14">
    <location>
        <position position="143"/>
    </location>
    <ligand>
        <name>Mg(2+)</name>
        <dbReference type="ChEBI" id="CHEBI:18420"/>
        <label>2</label>
    </ligand>
</feature>
<keyword evidence="17" id="KW-1185">Reference proteome</keyword>
<evidence type="ECO:0000256" key="12">
    <source>
        <dbReference type="ARBA" id="ARBA00023211"/>
    </source>
</evidence>
<gene>
    <name evidence="14 16" type="primary">ribB</name>
    <name evidence="16" type="ORF">KNV97_10025</name>
</gene>